<protein>
    <submittedName>
        <fullName evidence="1">Uncharacterized protein</fullName>
    </submittedName>
</protein>
<reference evidence="1 2" key="1">
    <citation type="journal article" date="2015" name="Int. J. Syst. Evol. Microbiol.">
        <title>Erythrobacter atlanticus sp. nov., a bacterium from ocean sediment able to degrade polycyclic aromatic hydrocarbons.</title>
        <authorList>
            <person name="Zhuang L."/>
            <person name="Liu Y."/>
            <person name="Wang L."/>
            <person name="Wang W."/>
            <person name="Shao Z."/>
        </authorList>
    </citation>
    <scope>NUCLEOTIDE SEQUENCE [LARGE SCALE GENOMIC DNA]</scope>
    <source>
        <strain evidence="2">s21-N3</strain>
    </source>
</reference>
<dbReference type="STRING" id="1648404.CP97_14732"/>
<gene>
    <name evidence="1" type="ORF">CP97_14732</name>
</gene>
<evidence type="ECO:0000313" key="1">
    <source>
        <dbReference type="EMBL" id="ANC50418.1"/>
    </source>
</evidence>
<keyword evidence="2" id="KW-1185">Reference proteome</keyword>
<name>A0A168M1M8_9SPHN</name>
<dbReference type="AlphaFoldDB" id="A0A168M1M8"/>
<proteinExistence type="predicted"/>
<organism evidence="1 2">
    <name type="scientific">Aurantiacibacter atlanticus</name>
    <dbReference type="NCBI Taxonomy" id="1648404"/>
    <lineage>
        <taxon>Bacteria</taxon>
        <taxon>Pseudomonadati</taxon>
        <taxon>Pseudomonadota</taxon>
        <taxon>Alphaproteobacteria</taxon>
        <taxon>Sphingomonadales</taxon>
        <taxon>Erythrobacteraceae</taxon>
        <taxon>Aurantiacibacter</taxon>
    </lineage>
</organism>
<sequence length="42" mass="4542">MIRGRQAHLVLYGTGEAIGACTAAFCFPFHQLPRAAMGAEYD</sequence>
<evidence type="ECO:0000313" key="2">
    <source>
        <dbReference type="Proteomes" id="UP000059113"/>
    </source>
</evidence>
<dbReference type="Proteomes" id="UP000059113">
    <property type="component" value="Chromosome"/>
</dbReference>
<accession>A0A168M1M8</accession>
<dbReference type="EMBL" id="CP011310">
    <property type="protein sequence ID" value="ANC50418.1"/>
    <property type="molecule type" value="Genomic_DNA"/>
</dbReference>
<dbReference type="KEGG" id="ery:CP97_14732"/>
<reference evidence="2" key="2">
    <citation type="submission" date="2015-04" db="EMBL/GenBank/DDBJ databases">
        <title>The complete genome sequence of Erythrobacter sp. s21-N3.</title>
        <authorList>
            <person name="Zhuang L."/>
            <person name="Liu Y."/>
            <person name="Shao Z."/>
        </authorList>
    </citation>
    <scope>NUCLEOTIDE SEQUENCE [LARGE SCALE GENOMIC DNA]</scope>
    <source>
        <strain evidence="2">s21-N3</strain>
    </source>
</reference>